<protein>
    <submittedName>
        <fullName evidence="13">Uncharacterized protein</fullName>
    </submittedName>
</protein>
<sequence>MLISSRTCPFTVFDIWKGEAPEGVRLQNHSVYDDYDVLEEIGTGAFGVVHRCVEKATGRTFAAKFVRTVNENERSTVRKEIETMSELRHPSLINLHAAYQDEHDTVMIYEFLSGGELFEKVCDEKNRTTEAEAIDYIKQICVALEHMHNMHYVHLDLKPENIMFVTRQSNVLKLIDFGLTSRLHPDKPVKVTTGTAEFAAPEICIGKPVSFTTDMWSVGVLTYILLSGLSPFCGANDQETLRNVKNGDWDMQDPVFDYVSSEAKDFISRLLIMNPNDRLSVHDALQHPWLQKTGTANGDIKVPSERRRTIQNTVNNRYDAYPDPNPSIGRVANFSSLKANRPQEFKILDTAFETEKAPPRFILTPYSATLTEGDTTTFYARVWSDTIPIVNWYKGTVELEQSARFMKRYNGNEYALTVTNVKVEDRGDYKVKAHNNFGSVESGFHITVHASLSSRPPLFPESSSRRRQPAPEVAEFKEKPASPFFTFPLRPRLIQKNHGCKLICTVTGTPMPKVEWTKDGRSLNFDRVQVTFKSGVCTLEIFNAKPEDAGAYECRAVNDHGEEVTVCELTVQARNAGLSAQGSKLIVPSLEVERSRSSTDLARKYRITPSLSTSRVNMLNIYSGPKRT</sequence>
<gene>
    <name evidence="13" type="ORF">BOKJ2_LOCUS7999</name>
</gene>
<dbReference type="InterPro" id="IPR011009">
    <property type="entry name" value="Kinase-like_dom_sf"/>
</dbReference>
<feature type="domain" description="Ig-like" evidence="12">
    <location>
        <begin position="471"/>
        <end position="565"/>
    </location>
</feature>
<evidence type="ECO:0000256" key="8">
    <source>
        <dbReference type="ARBA" id="ARBA00022840"/>
    </source>
</evidence>
<reference evidence="13" key="1">
    <citation type="submission" date="2020-09" db="EMBL/GenBank/DDBJ databases">
        <authorList>
            <person name="Kikuchi T."/>
        </authorList>
    </citation>
    <scope>NUCLEOTIDE SEQUENCE</scope>
    <source>
        <strain evidence="13">SH1</strain>
    </source>
</reference>
<evidence type="ECO:0000313" key="14">
    <source>
        <dbReference type="Proteomes" id="UP000614601"/>
    </source>
</evidence>
<comment type="caution">
    <text evidence="13">The sequence shown here is derived from an EMBL/GenBank/DDBJ whole genome shotgun (WGS) entry which is preliminary data.</text>
</comment>
<evidence type="ECO:0000313" key="13">
    <source>
        <dbReference type="EMBL" id="CAD5218789.1"/>
    </source>
</evidence>
<keyword evidence="9" id="KW-0393">Immunoglobulin domain</keyword>
<proteinExistence type="inferred from homology"/>
<evidence type="ECO:0000256" key="9">
    <source>
        <dbReference type="ARBA" id="ARBA00023319"/>
    </source>
</evidence>
<keyword evidence="14" id="KW-1185">Reference proteome</keyword>
<organism evidence="13 14">
    <name type="scientific">Bursaphelenchus okinawaensis</name>
    <dbReference type="NCBI Taxonomy" id="465554"/>
    <lineage>
        <taxon>Eukaryota</taxon>
        <taxon>Metazoa</taxon>
        <taxon>Ecdysozoa</taxon>
        <taxon>Nematoda</taxon>
        <taxon>Chromadorea</taxon>
        <taxon>Rhabditida</taxon>
        <taxon>Tylenchina</taxon>
        <taxon>Tylenchomorpha</taxon>
        <taxon>Aphelenchoidea</taxon>
        <taxon>Aphelenchoididae</taxon>
        <taxon>Bursaphelenchus</taxon>
    </lineage>
</organism>
<keyword evidence="7" id="KW-0418">Kinase</keyword>
<dbReference type="PANTHER" id="PTHR24342">
    <property type="entry name" value="SERINE/THREONINE-PROTEIN KINASE 17"/>
    <property type="match status" value="1"/>
</dbReference>
<evidence type="ECO:0000256" key="10">
    <source>
        <dbReference type="PROSITE-ProRule" id="PRU10141"/>
    </source>
</evidence>
<dbReference type="Gene3D" id="3.30.200.20">
    <property type="entry name" value="Phosphorylase Kinase, domain 1"/>
    <property type="match status" value="1"/>
</dbReference>
<keyword evidence="6 10" id="KW-0547">Nucleotide-binding</keyword>
<keyword evidence="5" id="KW-0808">Transferase</keyword>
<dbReference type="InterPro" id="IPR036179">
    <property type="entry name" value="Ig-like_dom_sf"/>
</dbReference>
<dbReference type="FunFam" id="1.10.510.10:FF:000321">
    <property type="entry name" value="Bent, isoform C"/>
    <property type="match status" value="1"/>
</dbReference>
<comment type="subcellular location">
    <subcellularLocation>
        <location evidence="1">Cytoplasm</location>
    </subcellularLocation>
</comment>
<dbReference type="GO" id="GO:0005634">
    <property type="term" value="C:nucleus"/>
    <property type="evidence" value="ECO:0007669"/>
    <property type="project" value="TreeGrafter"/>
</dbReference>
<dbReference type="InterPro" id="IPR007110">
    <property type="entry name" value="Ig-like_dom"/>
</dbReference>
<dbReference type="SMART" id="SM00408">
    <property type="entry name" value="IGc2"/>
    <property type="match status" value="2"/>
</dbReference>
<dbReference type="Gene3D" id="1.10.510.10">
    <property type="entry name" value="Transferase(Phosphotransferase) domain 1"/>
    <property type="match status" value="1"/>
</dbReference>
<comment type="similarity">
    <text evidence="2">Belongs to the protein kinase superfamily. CAMK Ser/Thr protein kinase family.</text>
</comment>
<evidence type="ECO:0000256" key="1">
    <source>
        <dbReference type="ARBA" id="ARBA00004496"/>
    </source>
</evidence>
<dbReference type="InterPro" id="IPR013098">
    <property type="entry name" value="Ig_I-set"/>
</dbReference>
<dbReference type="Proteomes" id="UP000614601">
    <property type="component" value="Unassembled WGS sequence"/>
</dbReference>
<dbReference type="PANTHER" id="PTHR24342:SF20">
    <property type="entry name" value="MYOSIN LIGHT CHAIN KINASE, SMOOTH MUSCLE"/>
    <property type="match status" value="1"/>
</dbReference>
<dbReference type="FunFam" id="2.60.40.10:FF:000425">
    <property type="entry name" value="Myosin light chain kinase"/>
    <property type="match status" value="1"/>
</dbReference>
<feature type="binding site" evidence="10">
    <location>
        <position position="64"/>
    </location>
    <ligand>
        <name>ATP</name>
        <dbReference type="ChEBI" id="CHEBI:30616"/>
    </ligand>
</feature>
<dbReference type="Pfam" id="PF07679">
    <property type="entry name" value="I-set"/>
    <property type="match status" value="2"/>
</dbReference>
<accession>A0A811KRK0</accession>
<dbReference type="InterPro" id="IPR003598">
    <property type="entry name" value="Ig_sub2"/>
</dbReference>
<dbReference type="PROSITE" id="PS50835">
    <property type="entry name" value="IG_LIKE"/>
    <property type="match status" value="2"/>
</dbReference>
<dbReference type="Gene3D" id="2.60.40.10">
    <property type="entry name" value="Immunoglobulins"/>
    <property type="match status" value="2"/>
</dbReference>
<dbReference type="CDD" id="cd00096">
    <property type="entry name" value="Ig"/>
    <property type="match status" value="1"/>
</dbReference>
<dbReference type="OrthoDB" id="10260894at2759"/>
<keyword evidence="3" id="KW-0963">Cytoplasm</keyword>
<keyword evidence="8 10" id="KW-0067">ATP-binding</keyword>
<dbReference type="GO" id="GO:0019899">
    <property type="term" value="F:enzyme binding"/>
    <property type="evidence" value="ECO:0007669"/>
    <property type="project" value="UniProtKB-ARBA"/>
</dbReference>
<dbReference type="AlphaFoldDB" id="A0A811KRK0"/>
<name>A0A811KRK0_9BILA</name>
<evidence type="ECO:0000259" key="12">
    <source>
        <dbReference type="PROSITE" id="PS50835"/>
    </source>
</evidence>
<dbReference type="SMART" id="SM00220">
    <property type="entry name" value="S_TKc"/>
    <property type="match status" value="1"/>
</dbReference>
<evidence type="ECO:0000256" key="3">
    <source>
        <dbReference type="ARBA" id="ARBA00022490"/>
    </source>
</evidence>
<dbReference type="InterPro" id="IPR017441">
    <property type="entry name" value="Protein_kinase_ATP_BS"/>
</dbReference>
<dbReference type="EMBL" id="CAJFDH010000004">
    <property type="protein sequence ID" value="CAD5218789.1"/>
    <property type="molecule type" value="Genomic_DNA"/>
</dbReference>
<evidence type="ECO:0000256" key="7">
    <source>
        <dbReference type="ARBA" id="ARBA00022777"/>
    </source>
</evidence>
<dbReference type="GO" id="GO:0004674">
    <property type="term" value="F:protein serine/threonine kinase activity"/>
    <property type="evidence" value="ECO:0007669"/>
    <property type="project" value="UniProtKB-KW"/>
</dbReference>
<dbReference type="SMART" id="SM00409">
    <property type="entry name" value="IG"/>
    <property type="match status" value="2"/>
</dbReference>
<dbReference type="GO" id="GO:0031672">
    <property type="term" value="C:A band"/>
    <property type="evidence" value="ECO:0007669"/>
    <property type="project" value="UniProtKB-ARBA"/>
</dbReference>
<dbReference type="SUPFAM" id="SSF56112">
    <property type="entry name" value="Protein kinase-like (PK-like)"/>
    <property type="match status" value="1"/>
</dbReference>
<dbReference type="PROSITE" id="PS50011">
    <property type="entry name" value="PROTEIN_KINASE_DOM"/>
    <property type="match status" value="1"/>
</dbReference>
<dbReference type="PROSITE" id="PS00108">
    <property type="entry name" value="PROTEIN_KINASE_ST"/>
    <property type="match status" value="1"/>
</dbReference>
<dbReference type="EMBL" id="CAJFCW020000004">
    <property type="protein sequence ID" value="CAG9111722.1"/>
    <property type="molecule type" value="Genomic_DNA"/>
</dbReference>
<dbReference type="GO" id="GO:0043065">
    <property type="term" value="P:positive regulation of apoptotic process"/>
    <property type="evidence" value="ECO:0007669"/>
    <property type="project" value="TreeGrafter"/>
</dbReference>
<dbReference type="InterPro" id="IPR013783">
    <property type="entry name" value="Ig-like_fold"/>
</dbReference>
<dbReference type="InterPro" id="IPR003599">
    <property type="entry name" value="Ig_sub"/>
</dbReference>
<evidence type="ECO:0000256" key="5">
    <source>
        <dbReference type="ARBA" id="ARBA00022679"/>
    </source>
</evidence>
<keyword evidence="4" id="KW-0723">Serine/threonine-protein kinase</keyword>
<dbReference type="GO" id="GO:0005524">
    <property type="term" value="F:ATP binding"/>
    <property type="evidence" value="ECO:0007669"/>
    <property type="project" value="UniProtKB-UniRule"/>
</dbReference>
<evidence type="ECO:0000256" key="2">
    <source>
        <dbReference type="ARBA" id="ARBA00006692"/>
    </source>
</evidence>
<dbReference type="GO" id="GO:0035556">
    <property type="term" value="P:intracellular signal transduction"/>
    <property type="evidence" value="ECO:0007669"/>
    <property type="project" value="TreeGrafter"/>
</dbReference>
<dbReference type="InterPro" id="IPR008271">
    <property type="entry name" value="Ser/Thr_kinase_AS"/>
</dbReference>
<dbReference type="PROSITE" id="PS00107">
    <property type="entry name" value="PROTEIN_KINASE_ATP"/>
    <property type="match status" value="1"/>
</dbReference>
<evidence type="ECO:0000259" key="11">
    <source>
        <dbReference type="PROSITE" id="PS50011"/>
    </source>
</evidence>
<dbReference type="Proteomes" id="UP000783686">
    <property type="component" value="Unassembled WGS sequence"/>
</dbReference>
<dbReference type="SUPFAM" id="SSF48726">
    <property type="entry name" value="Immunoglobulin"/>
    <property type="match status" value="2"/>
</dbReference>
<evidence type="ECO:0000256" key="6">
    <source>
        <dbReference type="ARBA" id="ARBA00022741"/>
    </source>
</evidence>
<dbReference type="InterPro" id="IPR000719">
    <property type="entry name" value="Prot_kinase_dom"/>
</dbReference>
<feature type="domain" description="Protein kinase" evidence="11">
    <location>
        <begin position="35"/>
        <end position="290"/>
    </location>
</feature>
<feature type="domain" description="Ig-like" evidence="12">
    <location>
        <begin position="359"/>
        <end position="447"/>
    </location>
</feature>
<evidence type="ECO:0000256" key="4">
    <source>
        <dbReference type="ARBA" id="ARBA00022527"/>
    </source>
</evidence>
<dbReference type="Pfam" id="PF00069">
    <property type="entry name" value="Pkinase"/>
    <property type="match status" value="1"/>
</dbReference>